<gene>
    <name evidence="1" type="ORF">HM131_07780</name>
</gene>
<dbReference type="Proteomes" id="UP000192527">
    <property type="component" value="Chromosome"/>
</dbReference>
<evidence type="ECO:0000313" key="2">
    <source>
        <dbReference type="Proteomes" id="UP000192527"/>
    </source>
</evidence>
<dbReference type="KEGG" id="hmn:HM131_07780"/>
<dbReference type="OrthoDB" id="2453421at2"/>
<accession>A0A1W5ZU14</accession>
<dbReference type="EMBL" id="CP020772">
    <property type="protein sequence ID" value="ARI76747.1"/>
    <property type="molecule type" value="Genomic_DNA"/>
</dbReference>
<organism evidence="1 2">
    <name type="scientific">Halobacillus mangrovi</name>
    <dbReference type="NCBI Taxonomy" id="402384"/>
    <lineage>
        <taxon>Bacteria</taxon>
        <taxon>Bacillati</taxon>
        <taxon>Bacillota</taxon>
        <taxon>Bacilli</taxon>
        <taxon>Bacillales</taxon>
        <taxon>Bacillaceae</taxon>
        <taxon>Halobacillus</taxon>
    </lineage>
</organism>
<protein>
    <submittedName>
        <fullName evidence="1">Uncharacterized protein</fullName>
    </submittedName>
</protein>
<dbReference type="STRING" id="402384.HM131_07780"/>
<dbReference type="AlphaFoldDB" id="A0A1W5ZU14"/>
<name>A0A1W5ZU14_9BACI</name>
<sequence length="85" mass="10560">MFGGIHIELVRWSYSRRKMVRGYFDKFPNSTIYFRRIRRYYVVYSLDWNKNDPVMNKEDREQMQALLNRELGREIEYNQRKSRSG</sequence>
<keyword evidence="2" id="KW-1185">Reference proteome</keyword>
<proteinExistence type="predicted"/>
<reference evidence="1 2" key="1">
    <citation type="submission" date="2017-04" db="EMBL/GenBank/DDBJ databases">
        <title>The whole genome sequencing and assembly of Halobacillus mangrovi strain.</title>
        <authorList>
            <person name="Lee S.-J."/>
            <person name="Park M.-K."/>
            <person name="Kim J.-Y."/>
            <person name="Lee Y.-J."/>
            <person name="Yi H."/>
            <person name="Bahn Y.-S."/>
            <person name="Kim J.F."/>
            <person name="Lee D.-W."/>
        </authorList>
    </citation>
    <scope>NUCLEOTIDE SEQUENCE [LARGE SCALE GENOMIC DNA]</scope>
    <source>
        <strain evidence="1 2">KTB 131</strain>
    </source>
</reference>
<evidence type="ECO:0000313" key="1">
    <source>
        <dbReference type="EMBL" id="ARI76747.1"/>
    </source>
</evidence>